<keyword evidence="3" id="KW-1185">Reference proteome</keyword>
<comment type="caution">
    <text evidence="2">The sequence shown here is derived from an EMBL/GenBank/DDBJ whole genome shotgun (WGS) entry which is preliminary data.</text>
</comment>
<dbReference type="PANTHER" id="PTHR12993:SF11">
    <property type="entry name" value="N-ACETYLGLUCOSAMINYL-PHOSPHATIDYLINOSITOL DE-N-ACETYLASE"/>
    <property type="match status" value="1"/>
</dbReference>
<keyword evidence="1" id="KW-0732">Signal</keyword>
<gene>
    <name evidence="2" type="ORF">H1191_06740</name>
</gene>
<dbReference type="PANTHER" id="PTHR12993">
    <property type="entry name" value="N-ACETYLGLUCOSAMINYL-PHOSPHATIDYLINOSITOL DE-N-ACETYLASE-RELATED"/>
    <property type="match status" value="1"/>
</dbReference>
<protein>
    <submittedName>
        <fullName evidence="2">PIG-L family deacetylase</fullName>
    </submittedName>
</protein>
<sequence>MYRCTFLLLVILLTAILPLNSTSAATRMNVVDSSTNVVVYFSPHADDEALTFSVPILNDVRSGKKVYLILMSAGDKSGARDVVNGMYDEESRDPALSGQSLYCKWHQKYHHPAEEGYMDGWLTKEKFGQARIREFYKSAEAMGIPKDRVKINLLANEEFTYNSVKSIISLNSRLFPNAQFKSFSAIDGHADHAMVGRVLNDMYKQGQIKKPQTNYVSIYTDRFSQMYVPGYKLTLTNSQDLGKLKNALNVYKTWSPREGFYALGYHSVPVQFDAMENDPYTKVSRY</sequence>
<dbReference type="RefSeq" id="WP_181751248.1">
    <property type="nucleotide sequence ID" value="NZ_JACEIQ010000005.1"/>
</dbReference>
<dbReference type="InterPro" id="IPR024078">
    <property type="entry name" value="LmbE-like_dom_sf"/>
</dbReference>
<dbReference type="Pfam" id="PF02585">
    <property type="entry name" value="PIG-L"/>
    <property type="match status" value="1"/>
</dbReference>
<dbReference type="Proteomes" id="UP000535491">
    <property type="component" value="Unassembled WGS sequence"/>
</dbReference>
<proteinExistence type="predicted"/>
<dbReference type="AlphaFoldDB" id="A0A7W2A8B7"/>
<dbReference type="Gene3D" id="3.40.50.10320">
    <property type="entry name" value="LmbE-like"/>
    <property type="match status" value="1"/>
</dbReference>
<evidence type="ECO:0000313" key="2">
    <source>
        <dbReference type="EMBL" id="MBA4493999.1"/>
    </source>
</evidence>
<accession>A0A7W2A8B7</accession>
<feature type="chain" id="PRO_5030774357" evidence="1">
    <location>
        <begin position="25"/>
        <end position="286"/>
    </location>
</feature>
<evidence type="ECO:0000313" key="3">
    <source>
        <dbReference type="Proteomes" id="UP000535491"/>
    </source>
</evidence>
<dbReference type="InterPro" id="IPR003737">
    <property type="entry name" value="GlcNAc_PI_deacetylase-related"/>
</dbReference>
<dbReference type="GO" id="GO:0016811">
    <property type="term" value="F:hydrolase activity, acting on carbon-nitrogen (but not peptide) bonds, in linear amides"/>
    <property type="evidence" value="ECO:0007669"/>
    <property type="project" value="TreeGrafter"/>
</dbReference>
<reference evidence="2 3" key="1">
    <citation type="submission" date="2020-07" db="EMBL/GenBank/DDBJ databases">
        <authorList>
            <person name="Feng H."/>
        </authorList>
    </citation>
    <scope>NUCLEOTIDE SEQUENCE [LARGE SCALE GENOMIC DNA]</scope>
    <source>
        <strain evidence="3">s-10</strain>
    </source>
</reference>
<organism evidence="2 3">
    <name type="scientific">Paenactinomyces guangxiensis</name>
    <dbReference type="NCBI Taxonomy" id="1490290"/>
    <lineage>
        <taxon>Bacteria</taxon>
        <taxon>Bacillati</taxon>
        <taxon>Bacillota</taxon>
        <taxon>Bacilli</taxon>
        <taxon>Bacillales</taxon>
        <taxon>Thermoactinomycetaceae</taxon>
        <taxon>Paenactinomyces</taxon>
    </lineage>
</organism>
<dbReference type="SUPFAM" id="SSF102588">
    <property type="entry name" value="LmbE-like"/>
    <property type="match status" value="1"/>
</dbReference>
<feature type="signal peptide" evidence="1">
    <location>
        <begin position="1"/>
        <end position="24"/>
    </location>
</feature>
<evidence type="ECO:0000256" key="1">
    <source>
        <dbReference type="SAM" id="SignalP"/>
    </source>
</evidence>
<dbReference type="EMBL" id="JACEIQ010000005">
    <property type="protein sequence ID" value="MBA4493999.1"/>
    <property type="molecule type" value="Genomic_DNA"/>
</dbReference>
<name>A0A7W2A8B7_9BACL</name>